<feature type="region of interest" description="Disordered" evidence="1">
    <location>
        <begin position="275"/>
        <end position="392"/>
    </location>
</feature>
<gene>
    <name evidence="3" type="ORF">BDV96DRAFT_488929</name>
</gene>
<feature type="compositionally biased region" description="Low complexity" evidence="1">
    <location>
        <begin position="53"/>
        <end position="67"/>
    </location>
</feature>
<accession>A0A6A5ZHB1</accession>
<feature type="compositionally biased region" description="Basic and acidic residues" evidence="1">
    <location>
        <begin position="362"/>
        <end position="391"/>
    </location>
</feature>
<feature type="compositionally biased region" description="Basic residues" evidence="1">
    <location>
        <begin position="114"/>
        <end position="124"/>
    </location>
</feature>
<sequence>MADAIAAPAPVDETKVGDQATRPADTPTASAVAEVEPAEGGDVAPTGEAADASKPSTSEKQSSSDEPTATDAKGDTTMAEDTAEPSTTTTATNGTPASSKKDTRRKSGAGIPEHKKKTPSKKKKAAPEMHLNAQPGQHWFVAMKGYPPWPVVICDEEMLPETLLGKRPVSAQRVDGTYREDFRDGGKNAKDRRYPIMFLGTNEFAWQVNTDLIPFDIDDVKRDVEAGNQNKKSKLLWDAFQIAAEEHDLEWFKDMLKSHEEAILADAEQKEAKKLEKTEKKAAKEKRKSAAAADEDEDVEMEDAEGEGTASAKKSKKRKKSAESEGESEKPTKTPKVKLTQKPKEASATKSKKESKPKKSKDKSGSEEGESAKPEEKPLTEEQQREKREKSVLYLRHRLQKGFLSRDQAPKEEEMQQMSEHLRQLEAHQDLEEPVIKKTKVNKVLKAIIKLQSIPQEETYQFKKRSNDLLNHWNRALATAEAKTKAEATTNGVKHEDEDKKDGSSEVKVEASAPPDAPKAPDGDGDVAMGDAKDETPAPKADDAAASTEAAADAVAA</sequence>
<feature type="compositionally biased region" description="Basic and acidic residues" evidence="1">
    <location>
        <begin position="493"/>
        <end position="509"/>
    </location>
</feature>
<evidence type="ECO:0000259" key="2">
    <source>
        <dbReference type="PROSITE" id="PS50812"/>
    </source>
</evidence>
<dbReference type="EMBL" id="ML977317">
    <property type="protein sequence ID" value="KAF2118595.1"/>
    <property type="molecule type" value="Genomic_DNA"/>
</dbReference>
<dbReference type="OrthoDB" id="62853at2759"/>
<keyword evidence="4" id="KW-1185">Reference proteome</keyword>
<feature type="compositionally biased region" description="Acidic residues" evidence="1">
    <location>
        <begin position="293"/>
        <end position="306"/>
    </location>
</feature>
<feature type="compositionally biased region" description="Low complexity" evidence="1">
    <location>
        <begin position="544"/>
        <end position="557"/>
    </location>
</feature>
<feature type="domain" description="PWWP" evidence="2">
    <location>
        <begin position="135"/>
        <end position="206"/>
    </location>
</feature>
<evidence type="ECO:0000313" key="3">
    <source>
        <dbReference type="EMBL" id="KAF2118595.1"/>
    </source>
</evidence>
<feature type="compositionally biased region" description="Basic and acidic residues" evidence="1">
    <location>
        <begin position="342"/>
        <end position="354"/>
    </location>
</feature>
<name>A0A6A5ZHB1_9PLEO</name>
<dbReference type="PROSITE" id="PS50812">
    <property type="entry name" value="PWWP"/>
    <property type="match status" value="1"/>
</dbReference>
<reference evidence="3" key="1">
    <citation type="journal article" date="2020" name="Stud. Mycol.">
        <title>101 Dothideomycetes genomes: a test case for predicting lifestyles and emergence of pathogens.</title>
        <authorList>
            <person name="Haridas S."/>
            <person name="Albert R."/>
            <person name="Binder M."/>
            <person name="Bloem J."/>
            <person name="Labutti K."/>
            <person name="Salamov A."/>
            <person name="Andreopoulos B."/>
            <person name="Baker S."/>
            <person name="Barry K."/>
            <person name="Bills G."/>
            <person name="Bluhm B."/>
            <person name="Cannon C."/>
            <person name="Castanera R."/>
            <person name="Culley D."/>
            <person name="Daum C."/>
            <person name="Ezra D."/>
            <person name="Gonzalez J."/>
            <person name="Henrissat B."/>
            <person name="Kuo A."/>
            <person name="Liang C."/>
            <person name="Lipzen A."/>
            <person name="Lutzoni F."/>
            <person name="Magnuson J."/>
            <person name="Mondo S."/>
            <person name="Nolan M."/>
            <person name="Ohm R."/>
            <person name="Pangilinan J."/>
            <person name="Park H.-J."/>
            <person name="Ramirez L."/>
            <person name="Alfaro M."/>
            <person name="Sun H."/>
            <person name="Tritt A."/>
            <person name="Yoshinaga Y."/>
            <person name="Zwiers L.-H."/>
            <person name="Turgeon B."/>
            <person name="Goodwin S."/>
            <person name="Spatafora J."/>
            <person name="Crous P."/>
            <person name="Grigoriev I."/>
        </authorList>
    </citation>
    <scope>NUCLEOTIDE SEQUENCE</scope>
    <source>
        <strain evidence="3">CBS 627.86</strain>
    </source>
</reference>
<dbReference type="InterPro" id="IPR000313">
    <property type="entry name" value="PWWP_dom"/>
</dbReference>
<evidence type="ECO:0000256" key="1">
    <source>
        <dbReference type="SAM" id="MobiDB-lite"/>
    </source>
</evidence>
<feature type="compositionally biased region" description="Basic and acidic residues" evidence="1">
    <location>
        <begin position="531"/>
        <end position="543"/>
    </location>
</feature>
<evidence type="ECO:0000313" key="4">
    <source>
        <dbReference type="Proteomes" id="UP000799770"/>
    </source>
</evidence>
<feature type="region of interest" description="Disordered" evidence="1">
    <location>
        <begin position="481"/>
        <end position="557"/>
    </location>
</feature>
<proteinExistence type="predicted"/>
<dbReference type="Proteomes" id="UP000799770">
    <property type="component" value="Unassembled WGS sequence"/>
</dbReference>
<protein>
    <recommendedName>
        <fullName evidence="2">PWWP domain-containing protein</fullName>
    </recommendedName>
</protein>
<dbReference type="SUPFAM" id="SSF63748">
    <property type="entry name" value="Tudor/PWWP/MBT"/>
    <property type="match status" value="1"/>
</dbReference>
<dbReference type="Pfam" id="PF00855">
    <property type="entry name" value="PWWP"/>
    <property type="match status" value="1"/>
</dbReference>
<feature type="compositionally biased region" description="Low complexity" evidence="1">
    <location>
        <begin position="84"/>
        <end position="98"/>
    </location>
</feature>
<dbReference type="SMART" id="SM00293">
    <property type="entry name" value="PWWP"/>
    <property type="match status" value="1"/>
</dbReference>
<dbReference type="AlphaFoldDB" id="A0A6A5ZHB1"/>
<feature type="compositionally biased region" description="Basic and acidic residues" evidence="1">
    <location>
        <begin position="321"/>
        <end position="332"/>
    </location>
</feature>
<feature type="region of interest" description="Disordered" evidence="1">
    <location>
        <begin position="1"/>
        <end position="127"/>
    </location>
</feature>
<organism evidence="3 4">
    <name type="scientific">Lophiotrema nucula</name>
    <dbReference type="NCBI Taxonomy" id="690887"/>
    <lineage>
        <taxon>Eukaryota</taxon>
        <taxon>Fungi</taxon>
        <taxon>Dikarya</taxon>
        <taxon>Ascomycota</taxon>
        <taxon>Pezizomycotina</taxon>
        <taxon>Dothideomycetes</taxon>
        <taxon>Pleosporomycetidae</taxon>
        <taxon>Pleosporales</taxon>
        <taxon>Lophiotremataceae</taxon>
        <taxon>Lophiotrema</taxon>
    </lineage>
</organism>
<dbReference type="Gene3D" id="2.30.30.140">
    <property type="match status" value="1"/>
</dbReference>